<reference evidence="4 5" key="1">
    <citation type="journal article" date="2012" name="Genome Biol.">
        <title>Genome and low-iron response of an oceanic diatom adapted to chronic iron limitation.</title>
        <authorList>
            <person name="Lommer M."/>
            <person name="Specht M."/>
            <person name="Roy A.S."/>
            <person name="Kraemer L."/>
            <person name="Andreson R."/>
            <person name="Gutowska M.A."/>
            <person name="Wolf J."/>
            <person name="Bergner S.V."/>
            <person name="Schilhabel M.B."/>
            <person name="Klostermeier U.C."/>
            <person name="Beiko R.G."/>
            <person name="Rosenstiel P."/>
            <person name="Hippler M."/>
            <person name="Laroche J."/>
        </authorList>
    </citation>
    <scope>NUCLEOTIDE SEQUENCE [LARGE SCALE GENOMIC DNA]</scope>
    <source>
        <strain evidence="4 5">CCMP1005</strain>
    </source>
</reference>
<accession>K0T5C8</accession>
<name>K0T5C8_THAOC</name>
<dbReference type="EMBL" id="AGNL01004055">
    <property type="protein sequence ID" value="EJK73978.1"/>
    <property type="molecule type" value="Genomic_DNA"/>
</dbReference>
<evidence type="ECO:0000256" key="1">
    <source>
        <dbReference type="SAM" id="MobiDB-lite"/>
    </source>
</evidence>
<feature type="chain" id="PRO_5003837648" description="NFACT RNA-binding domain-containing protein" evidence="2">
    <location>
        <begin position="21"/>
        <end position="276"/>
    </location>
</feature>
<keyword evidence="5" id="KW-1185">Reference proteome</keyword>
<dbReference type="AlphaFoldDB" id="K0T5C8"/>
<proteinExistence type="predicted"/>
<organism evidence="4 5">
    <name type="scientific">Thalassiosira oceanica</name>
    <name type="common">Marine diatom</name>
    <dbReference type="NCBI Taxonomy" id="159749"/>
    <lineage>
        <taxon>Eukaryota</taxon>
        <taxon>Sar</taxon>
        <taxon>Stramenopiles</taxon>
        <taxon>Ochrophyta</taxon>
        <taxon>Bacillariophyta</taxon>
        <taxon>Coscinodiscophyceae</taxon>
        <taxon>Thalassiosirophycidae</taxon>
        <taxon>Thalassiosirales</taxon>
        <taxon>Thalassiosiraceae</taxon>
        <taxon>Thalassiosira</taxon>
    </lineage>
</organism>
<keyword evidence="2" id="KW-0732">Signal</keyword>
<gene>
    <name evidence="4" type="ORF">THAOC_04374</name>
</gene>
<evidence type="ECO:0000313" key="4">
    <source>
        <dbReference type="EMBL" id="EJK73978.1"/>
    </source>
</evidence>
<feature type="signal peptide" evidence="2">
    <location>
        <begin position="1"/>
        <end position="20"/>
    </location>
</feature>
<dbReference type="Pfam" id="PF05670">
    <property type="entry name" value="NFACT-R_1"/>
    <property type="match status" value="1"/>
</dbReference>
<dbReference type="eggNOG" id="ENOG502SXG5">
    <property type="taxonomic scope" value="Eukaryota"/>
</dbReference>
<dbReference type="InterPro" id="IPR008532">
    <property type="entry name" value="NFACT_RNA-bd"/>
</dbReference>
<feature type="domain" description="NFACT RNA-binding" evidence="3">
    <location>
        <begin position="179"/>
        <end position="266"/>
    </location>
</feature>
<dbReference type="Proteomes" id="UP000266841">
    <property type="component" value="Unassembled WGS sequence"/>
</dbReference>
<sequence>MMHRSFAMLAMALASFKCSALSTTRKSKLSPMVEMRRRALSQQSQQHRKQNSSRSLHLRSPATPKRLTREFVAEVLDEGIFRQELALRAIDRQRSQREDSAQSVGDNIERRITELDRAKSQLIGLKRDLSGSSNLEEVSEKIAELGLRGIFTQPRSSWKSNKTSNREFGRPRGFTGEVFYSPLGTPILVGKQSAHRDDVMRQAAQGKDLWFQVDDYNGSRVLLRSSLARGTDGSKRCRQMAADLAAKFSMWGEYEQVPIMYVYGVKMRDVAHHLNR</sequence>
<comment type="caution">
    <text evidence="4">The sequence shown here is derived from an EMBL/GenBank/DDBJ whole genome shotgun (WGS) entry which is preliminary data.</text>
</comment>
<feature type="region of interest" description="Disordered" evidence="1">
    <location>
        <begin position="38"/>
        <end position="63"/>
    </location>
</feature>
<evidence type="ECO:0000259" key="3">
    <source>
        <dbReference type="Pfam" id="PF05670"/>
    </source>
</evidence>
<protein>
    <recommendedName>
        <fullName evidence="3">NFACT RNA-binding domain-containing protein</fullName>
    </recommendedName>
</protein>
<dbReference type="OrthoDB" id="436717at2759"/>
<evidence type="ECO:0000313" key="5">
    <source>
        <dbReference type="Proteomes" id="UP000266841"/>
    </source>
</evidence>
<evidence type="ECO:0000256" key="2">
    <source>
        <dbReference type="SAM" id="SignalP"/>
    </source>
</evidence>